<proteinExistence type="predicted"/>
<gene>
    <name evidence="2" type="ORF">UFOPK3820_00611</name>
</gene>
<organism evidence="2">
    <name type="scientific">freshwater metagenome</name>
    <dbReference type="NCBI Taxonomy" id="449393"/>
    <lineage>
        <taxon>unclassified sequences</taxon>
        <taxon>metagenomes</taxon>
        <taxon>ecological metagenomes</taxon>
    </lineage>
</organism>
<evidence type="ECO:0000313" key="2">
    <source>
        <dbReference type="EMBL" id="CAB4336501.1"/>
    </source>
</evidence>
<feature type="compositionally biased region" description="Basic residues" evidence="1">
    <location>
        <begin position="72"/>
        <end position="88"/>
    </location>
</feature>
<evidence type="ECO:0000256" key="1">
    <source>
        <dbReference type="SAM" id="MobiDB-lite"/>
    </source>
</evidence>
<reference evidence="2" key="1">
    <citation type="submission" date="2020-05" db="EMBL/GenBank/DDBJ databases">
        <authorList>
            <person name="Chiriac C."/>
            <person name="Salcher M."/>
            <person name="Ghai R."/>
            <person name="Kavagutti S V."/>
        </authorList>
    </citation>
    <scope>NUCLEOTIDE SEQUENCE</scope>
</reference>
<dbReference type="EMBL" id="CAESAB010000017">
    <property type="protein sequence ID" value="CAB4336501.1"/>
    <property type="molecule type" value="Genomic_DNA"/>
</dbReference>
<feature type="region of interest" description="Disordered" evidence="1">
    <location>
        <begin position="38"/>
        <end position="94"/>
    </location>
</feature>
<accession>A0A6J5Z1K8</accession>
<dbReference type="AlphaFoldDB" id="A0A6J5Z1K8"/>
<name>A0A6J5Z1K8_9ZZZZ</name>
<sequence>MAGTGITVGCSQFQVGARLKKVALLLALALTLSTATAAGATKTPTPKPTTKVSATTKATTAVKATTATKATTKPKPKPKPKPRKKKVKVSPSPKPKWPPVGFVYSEGVYAKVPTSKQLVGVISASGILASKVQECTEFVCGAVQVASEPGCIWWEVNSHVFSKEKVLLGKLRTIGGPSQPRQIKTILLVSPEPIETLEYISDIEVVCHQEAKPDDIESLTYVEVTE</sequence>
<protein>
    <submittedName>
        <fullName evidence="2">Unannotated protein</fullName>
    </submittedName>
</protein>
<feature type="compositionally biased region" description="Low complexity" evidence="1">
    <location>
        <begin position="38"/>
        <end position="71"/>
    </location>
</feature>